<accession>A0A9N9JPY1</accession>
<dbReference type="CDD" id="cd00086">
    <property type="entry name" value="homeodomain"/>
    <property type="match status" value="1"/>
</dbReference>
<evidence type="ECO:0000256" key="2">
    <source>
        <dbReference type="ARBA" id="ARBA00023155"/>
    </source>
</evidence>
<feature type="domain" description="Homeobox" evidence="5">
    <location>
        <begin position="230"/>
        <end position="264"/>
    </location>
</feature>
<dbReference type="EMBL" id="CAJVPY010026918">
    <property type="protein sequence ID" value="CAG8790453.1"/>
    <property type="molecule type" value="Genomic_DNA"/>
</dbReference>
<dbReference type="SMART" id="SM00389">
    <property type="entry name" value="HOX"/>
    <property type="match status" value="1"/>
</dbReference>
<keyword evidence="7" id="KW-1185">Reference proteome</keyword>
<dbReference type="GO" id="GO:0005634">
    <property type="term" value="C:nucleus"/>
    <property type="evidence" value="ECO:0007669"/>
    <property type="project" value="UniProtKB-SubCell"/>
</dbReference>
<dbReference type="InterPro" id="IPR001356">
    <property type="entry name" value="HD"/>
</dbReference>
<keyword evidence="3 4" id="KW-0539">Nucleus</keyword>
<sequence length="297" mass="34378">MRPTMNEILTKINSLSKISVEFVTNSIDIQSDKELSDEDYENTDQFFDKDDDNIIVRDEPLCDQQHSHLSESLVPHSNANEVSNTDHSFEAGNYILTKEKYTNITNFALHPQQLYIEIRQPSAKVPISPRKENIYKSSKNISNANPSMPSTNVETGCDQEMLIPQLSQSHYKTSKSNNPVPNFEYLSYDRVQGLYKEAFYFIPKGFEPVLVPNNAKAKTNWLVLHKKYSYPTEEEKSALAKETRLNLQQISNWFINARRRHLPHLLESEFVNGNSMNSRRIRKIGAIKKPYRKEHPL</sequence>
<dbReference type="AlphaFoldDB" id="A0A9N9JPY1"/>
<comment type="caution">
    <text evidence="6">The sequence shown here is derived from an EMBL/GenBank/DDBJ whole genome shotgun (WGS) entry which is preliminary data.</text>
</comment>
<evidence type="ECO:0000259" key="5">
    <source>
        <dbReference type="PROSITE" id="PS50071"/>
    </source>
</evidence>
<dbReference type="InterPro" id="IPR050224">
    <property type="entry name" value="TALE_homeobox"/>
</dbReference>
<keyword evidence="2 4" id="KW-0371">Homeobox</keyword>
<gene>
    <name evidence="6" type="ORF">DERYTH_LOCUS21315</name>
</gene>
<evidence type="ECO:0000256" key="3">
    <source>
        <dbReference type="ARBA" id="ARBA00023242"/>
    </source>
</evidence>
<dbReference type="InterPro" id="IPR008422">
    <property type="entry name" value="KN_HD"/>
</dbReference>
<evidence type="ECO:0000256" key="1">
    <source>
        <dbReference type="ARBA" id="ARBA00023125"/>
    </source>
</evidence>
<dbReference type="GO" id="GO:0003677">
    <property type="term" value="F:DNA binding"/>
    <property type="evidence" value="ECO:0007669"/>
    <property type="project" value="UniProtKB-UniRule"/>
</dbReference>
<keyword evidence="1 4" id="KW-0238">DNA-binding</keyword>
<dbReference type="Gene3D" id="1.10.10.60">
    <property type="entry name" value="Homeodomain-like"/>
    <property type="match status" value="1"/>
</dbReference>
<reference evidence="6" key="1">
    <citation type="submission" date="2021-06" db="EMBL/GenBank/DDBJ databases">
        <authorList>
            <person name="Kallberg Y."/>
            <person name="Tangrot J."/>
            <person name="Rosling A."/>
        </authorList>
    </citation>
    <scope>NUCLEOTIDE SEQUENCE</scope>
    <source>
        <strain evidence="6">MA453B</strain>
    </source>
</reference>
<name>A0A9N9JPY1_9GLOM</name>
<evidence type="ECO:0000256" key="4">
    <source>
        <dbReference type="PROSITE-ProRule" id="PRU00108"/>
    </source>
</evidence>
<evidence type="ECO:0000313" key="6">
    <source>
        <dbReference type="EMBL" id="CAG8790453.1"/>
    </source>
</evidence>
<evidence type="ECO:0000313" key="7">
    <source>
        <dbReference type="Proteomes" id="UP000789405"/>
    </source>
</evidence>
<dbReference type="GO" id="GO:0006355">
    <property type="term" value="P:regulation of DNA-templated transcription"/>
    <property type="evidence" value="ECO:0007669"/>
    <property type="project" value="InterPro"/>
</dbReference>
<comment type="subcellular location">
    <subcellularLocation>
        <location evidence="4">Nucleus</location>
    </subcellularLocation>
</comment>
<dbReference type="PANTHER" id="PTHR11850">
    <property type="entry name" value="HOMEOBOX PROTEIN TRANSCRIPTION FACTORS"/>
    <property type="match status" value="1"/>
</dbReference>
<dbReference type="Pfam" id="PF05920">
    <property type="entry name" value="Homeobox_KN"/>
    <property type="match status" value="1"/>
</dbReference>
<feature type="DNA-binding region" description="Homeobox" evidence="4">
    <location>
        <begin position="232"/>
        <end position="265"/>
    </location>
</feature>
<dbReference type="InterPro" id="IPR009057">
    <property type="entry name" value="Homeodomain-like_sf"/>
</dbReference>
<protein>
    <submittedName>
        <fullName evidence="6">20461_t:CDS:1</fullName>
    </submittedName>
</protein>
<dbReference type="SUPFAM" id="SSF46689">
    <property type="entry name" value="Homeodomain-like"/>
    <property type="match status" value="1"/>
</dbReference>
<organism evidence="6 7">
    <name type="scientific">Dentiscutata erythropus</name>
    <dbReference type="NCBI Taxonomy" id="1348616"/>
    <lineage>
        <taxon>Eukaryota</taxon>
        <taxon>Fungi</taxon>
        <taxon>Fungi incertae sedis</taxon>
        <taxon>Mucoromycota</taxon>
        <taxon>Glomeromycotina</taxon>
        <taxon>Glomeromycetes</taxon>
        <taxon>Diversisporales</taxon>
        <taxon>Gigasporaceae</taxon>
        <taxon>Dentiscutata</taxon>
    </lineage>
</organism>
<dbReference type="PROSITE" id="PS50071">
    <property type="entry name" value="HOMEOBOX_2"/>
    <property type="match status" value="1"/>
</dbReference>
<dbReference type="OrthoDB" id="10056939at2759"/>
<dbReference type="Proteomes" id="UP000789405">
    <property type="component" value="Unassembled WGS sequence"/>
</dbReference>
<proteinExistence type="predicted"/>